<proteinExistence type="predicted"/>
<dbReference type="PANTHER" id="PTHR43586:SF4">
    <property type="entry name" value="ISOPENICILLIN N EPIMERASE"/>
    <property type="match status" value="1"/>
</dbReference>
<dbReference type="RefSeq" id="WP_328238108.1">
    <property type="nucleotide sequence ID" value="NZ_JAROAS010000034.1"/>
</dbReference>
<feature type="domain" description="Aminotransferase class V" evidence="1">
    <location>
        <begin position="14"/>
        <end position="105"/>
    </location>
</feature>
<dbReference type="InterPro" id="IPR015424">
    <property type="entry name" value="PyrdxlP-dep_Trfase"/>
</dbReference>
<sequence>MILKNLSVICDNIKSEKHEDEISELKEIKIYKNSCNDSLPLLSFNIRGMNPVQETSIVLENAFNIVTRAGLHCSPWAHKTIGTYPFGTVRVSPGYYNSKMDIDYFVNAVKKITKEMGSLNVFR</sequence>
<evidence type="ECO:0000259" key="1">
    <source>
        <dbReference type="Pfam" id="PF00266"/>
    </source>
</evidence>
<keyword evidence="2" id="KW-0032">Aminotransferase</keyword>
<protein>
    <submittedName>
        <fullName evidence="2">Aminotransferase class V-fold PLP-dependent enzyme</fullName>
    </submittedName>
</protein>
<dbReference type="EMBL" id="JAROAS010000034">
    <property type="protein sequence ID" value="MED4129460.1"/>
    <property type="molecule type" value="Genomic_DNA"/>
</dbReference>
<dbReference type="InterPro" id="IPR015422">
    <property type="entry name" value="PyrdxlP-dep_Trfase_small"/>
</dbReference>
<gene>
    <name evidence="2" type="ORF">P5F74_15090</name>
</gene>
<dbReference type="PANTHER" id="PTHR43586">
    <property type="entry name" value="CYSTEINE DESULFURASE"/>
    <property type="match status" value="1"/>
</dbReference>
<organism evidence="2 3">
    <name type="scientific">Shouchella miscanthi</name>
    <dbReference type="NCBI Taxonomy" id="2598861"/>
    <lineage>
        <taxon>Bacteria</taxon>
        <taxon>Bacillati</taxon>
        <taxon>Bacillota</taxon>
        <taxon>Bacilli</taxon>
        <taxon>Bacillales</taxon>
        <taxon>Bacillaceae</taxon>
        <taxon>Shouchella</taxon>
    </lineage>
</organism>
<dbReference type="GO" id="GO:0008483">
    <property type="term" value="F:transaminase activity"/>
    <property type="evidence" value="ECO:0007669"/>
    <property type="project" value="UniProtKB-KW"/>
</dbReference>
<dbReference type="Pfam" id="PF00266">
    <property type="entry name" value="Aminotran_5"/>
    <property type="match status" value="1"/>
</dbReference>
<keyword evidence="2" id="KW-0808">Transferase</keyword>
<dbReference type="SUPFAM" id="SSF53383">
    <property type="entry name" value="PLP-dependent transferases"/>
    <property type="match status" value="1"/>
</dbReference>
<evidence type="ECO:0000313" key="3">
    <source>
        <dbReference type="Proteomes" id="UP001341820"/>
    </source>
</evidence>
<dbReference type="InterPro" id="IPR000192">
    <property type="entry name" value="Aminotrans_V_dom"/>
</dbReference>
<reference evidence="2 3" key="1">
    <citation type="submission" date="2023-03" db="EMBL/GenBank/DDBJ databases">
        <title>Bacillus Genome Sequencing.</title>
        <authorList>
            <person name="Dunlap C."/>
        </authorList>
    </citation>
    <scope>NUCLEOTIDE SEQUENCE [LARGE SCALE GENOMIC DNA]</scope>
    <source>
        <strain evidence="2 3">B-4107</strain>
    </source>
</reference>
<name>A0ABU6NMP3_9BACI</name>
<comment type="caution">
    <text evidence="2">The sequence shown here is derived from an EMBL/GenBank/DDBJ whole genome shotgun (WGS) entry which is preliminary data.</text>
</comment>
<evidence type="ECO:0000313" key="2">
    <source>
        <dbReference type="EMBL" id="MED4129460.1"/>
    </source>
</evidence>
<dbReference type="Gene3D" id="3.90.1150.10">
    <property type="entry name" value="Aspartate Aminotransferase, domain 1"/>
    <property type="match status" value="1"/>
</dbReference>
<dbReference type="Proteomes" id="UP001341820">
    <property type="component" value="Unassembled WGS sequence"/>
</dbReference>
<keyword evidence="3" id="KW-1185">Reference proteome</keyword>
<accession>A0ABU6NMP3</accession>